<reference evidence="1" key="1">
    <citation type="journal article" date="2021" name="Front. Plant Sci.">
        <title>Chromosome-Scale Genome Assembly for Chinese Sour Jujube and Insights Into Its Genome Evolution and Domestication Signature.</title>
        <authorList>
            <person name="Shen L.-Y."/>
            <person name="Luo H."/>
            <person name="Wang X.-L."/>
            <person name="Wang X.-M."/>
            <person name="Qiu X.-J."/>
            <person name="Liu H."/>
            <person name="Zhou S.-S."/>
            <person name="Jia K.-H."/>
            <person name="Nie S."/>
            <person name="Bao Y.-T."/>
            <person name="Zhang R.-G."/>
            <person name="Yun Q.-Z."/>
            <person name="Chai Y.-H."/>
            <person name="Lu J.-Y."/>
            <person name="Li Y."/>
            <person name="Zhao S.-W."/>
            <person name="Mao J.-F."/>
            <person name="Jia S.-G."/>
            <person name="Mao Y.-M."/>
        </authorList>
    </citation>
    <scope>NUCLEOTIDE SEQUENCE</scope>
    <source>
        <strain evidence="1">AT0</strain>
        <tissue evidence="1">Leaf</tissue>
    </source>
</reference>
<sequence>MHINVTDAVSKDSASLAGSDVHQFAGVSQTMEIKEKDEIGLRTKSFREEDYNNRRVFLRSYPLRWGGEDEGKDEEIKVVSTESNSNRKKKLIKKMIVSVIHWSGGKVLVLRRFKHKFTIHVIACIALSFKRPTALICAR</sequence>
<name>A0A978UL12_ZIZJJ</name>
<accession>A0A978UL12</accession>
<comment type="caution">
    <text evidence="1">The sequence shown here is derived from an EMBL/GenBank/DDBJ whole genome shotgun (WGS) entry which is preliminary data.</text>
</comment>
<protein>
    <submittedName>
        <fullName evidence="1">Uncharacterized protein</fullName>
    </submittedName>
</protein>
<dbReference type="EMBL" id="JAEACU010000010">
    <property type="protein sequence ID" value="KAH7515514.1"/>
    <property type="molecule type" value="Genomic_DNA"/>
</dbReference>
<proteinExistence type="predicted"/>
<evidence type="ECO:0000313" key="1">
    <source>
        <dbReference type="EMBL" id="KAH7515514.1"/>
    </source>
</evidence>
<evidence type="ECO:0000313" key="2">
    <source>
        <dbReference type="Proteomes" id="UP000813462"/>
    </source>
</evidence>
<dbReference type="AlphaFoldDB" id="A0A978UL12"/>
<gene>
    <name evidence="1" type="ORF">FEM48_Zijuj10G0034700</name>
</gene>
<dbReference type="Proteomes" id="UP000813462">
    <property type="component" value="Unassembled WGS sequence"/>
</dbReference>
<organism evidence="1 2">
    <name type="scientific">Ziziphus jujuba var. spinosa</name>
    <dbReference type="NCBI Taxonomy" id="714518"/>
    <lineage>
        <taxon>Eukaryota</taxon>
        <taxon>Viridiplantae</taxon>
        <taxon>Streptophyta</taxon>
        <taxon>Embryophyta</taxon>
        <taxon>Tracheophyta</taxon>
        <taxon>Spermatophyta</taxon>
        <taxon>Magnoliopsida</taxon>
        <taxon>eudicotyledons</taxon>
        <taxon>Gunneridae</taxon>
        <taxon>Pentapetalae</taxon>
        <taxon>rosids</taxon>
        <taxon>fabids</taxon>
        <taxon>Rosales</taxon>
        <taxon>Rhamnaceae</taxon>
        <taxon>Paliureae</taxon>
        <taxon>Ziziphus</taxon>
    </lineage>
</organism>